<feature type="domain" description="YdbS-like PH" evidence="2">
    <location>
        <begin position="145"/>
        <end position="199"/>
    </location>
</feature>
<dbReference type="Proteomes" id="UP000034192">
    <property type="component" value="Unassembled WGS sequence"/>
</dbReference>
<evidence type="ECO:0000313" key="4">
    <source>
        <dbReference type="Proteomes" id="UP000034192"/>
    </source>
</evidence>
<accession>A0A0G1GCI5</accession>
<evidence type="ECO:0000256" key="1">
    <source>
        <dbReference type="SAM" id="Phobius"/>
    </source>
</evidence>
<gene>
    <name evidence="3" type="ORF">UW21_C0021G0006</name>
</gene>
<dbReference type="EMBL" id="LCHL01000021">
    <property type="protein sequence ID" value="KKT32576.1"/>
    <property type="molecule type" value="Genomic_DNA"/>
</dbReference>
<proteinExistence type="predicted"/>
<sequence>MFVSTPEEKEIKNPTAVLKKPSGSAKHKLTGHSHNPLSAFCYFPDGVDFETKSSEEKVVLLLRRHPITNIPWITVFVLMLIAPFFLGIFPILSFLPDNFQLVAVMGWYAVTVILALEGFLTWFFNVNIITDERVVDIDFHNLIYKEVSDTKVDNIQDVTYKMGGVIRTIFNYGDVQIQTAAEVPEFEFLAVPKPDRVAKVLQDLVMEEEQEKIEGRVR</sequence>
<comment type="caution">
    <text evidence="3">The sequence shown here is derived from an EMBL/GenBank/DDBJ whole genome shotgun (WGS) entry which is preliminary data.</text>
</comment>
<reference evidence="3 4" key="1">
    <citation type="journal article" date="2015" name="Nature">
        <title>rRNA introns, odd ribosomes, and small enigmatic genomes across a large radiation of phyla.</title>
        <authorList>
            <person name="Brown C.T."/>
            <person name="Hug L.A."/>
            <person name="Thomas B.C."/>
            <person name="Sharon I."/>
            <person name="Castelle C.J."/>
            <person name="Singh A."/>
            <person name="Wilkins M.J."/>
            <person name="Williams K.H."/>
            <person name="Banfield J.F."/>
        </authorList>
    </citation>
    <scope>NUCLEOTIDE SEQUENCE [LARGE SCALE GENOMIC DNA]</scope>
</reference>
<feature type="transmembrane region" description="Helical" evidence="1">
    <location>
        <begin position="101"/>
        <end position="124"/>
    </location>
</feature>
<protein>
    <recommendedName>
        <fullName evidence="2">YdbS-like PH domain-containing protein</fullName>
    </recommendedName>
</protein>
<dbReference type="Pfam" id="PF03703">
    <property type="entry name" value="bPH_2"/>
    <property type="match status" value="1"/>
</dbReference>
<keyword evidence="1" id="KW-0472">Membrane</keyword>
<dbReference type="InterPro" id="IPR005182">
    <property type="entry name" value="YdbS-like_PH"/>
</dbReference>
<keyword evidence="1" id="KW-1133">Transmembrane helix</keyword>
<feature type="transmembrane region" description="Helical" evidence="1">
    <location>
        <begin position="70"/>
        <end position="95"/>
    </location>
</feature>
<evidence type="ECO:0000259" key="2">
    <source>
        <dbReference type="Pfam" id="PF03703"/>
    </source>
</evidence>
<evidence type="ECO:0000313" key="3">
    <source>
        <dbReference type="EMBL" id="KKT32576.1"/>
    </source>
</evidence>
<organism evidence="3 4">
    <name type="scientific">Candidatus Woesebacteria bacterium GW2011_GWB1_44_11b</name>
    <dbReference type="NCBI Taxonomy" id="1618580"/>
    <lineage>
        <taxon>Bacteria</taxon>
        <taxon>Candidatus Woeseibacteriota</taxon>
    </lineage>
</organism>
<keyword evidence="1" id="KW-0812">Transmembrane</keyword>
<dbReference type="AlphaFoldDB" id="A0A0G1GCI5"/>
<name>A0A0G1GCI5_9BACT</name>